<sequence>MVPVATTVARLSVAVARPPGWKRTQRLAWGLAVFGQIAPRGDAAAVVTVNQISAHVHTADDALRVHNHSITAAGGTNLIVVADPVCGLPGELLTVTQPARGSLPKRTATMRVVVVKTARKYIAVSLVVEPLTRSTSPAFRRDLTTLTATFMVTLDSPPI</sequence>
<dbReference type="Proteomes" id="UP001206895">
    <property type="component" value="Unassembled WGS sequence"/>
</dbReference>
<evidence type="ECO:0000313" key="1">
    <source>
        <dbReference type="EMBL" id="MCP2178075.1"/>
    </source>
</evidence>
<organism evidence="1 2">
    <name type="scientific">Williamsia maris</name>
    <dbReference type="NCBI Taxonomy" id="72806"/>
    <lineage>
        <taxon>Bacteria</taxon>
        <taxon>Bacillati</taxon>
        <taxon>Actinomycetota</taxon>
        <taxon>Actinomycetes</taxon>
        <taxon>Mycobacteriales</taxon>
        <taxon>Nocardiaceae</taxon>
        <taxon>Williamsia</taxon>
    </lineage>
</organism>
<name>A0ABT1HJG2_9NOCA</name>
<keyword evidence="2" id="KW-1185">Reference proteome</keyword>
<evidence type="ECO:0000313" key="2">
    <source>
        <dbReference type="Proteomes" id="UP001206895"/>
    </source>
</evidence>
<comment type="caution">
    <text evidence="1">The sequence shown here is derived from an EMBL/GenBank/DDBJ whole genome shotgun (WGS) entry which is preliminary data.</text>
</comment>
<accession>A0ABT1HJG2</accession>
<reference evidence="1 2" key="1">
    <citation type="submission" date="2022-06" db="EMBL/GenBank/DDBJ databases">
        <title>Genomic Encyclopedia of Archaeal and Bacterial Type Strains, Phase II (KMG-II): from individual species to whole genera.</title>
        <authorList>
            <person name="Goeker M."/>
        </authorList>
    </citation>
    <scope>NUCLEOTIDE SEQUENCE [LARGE SCALE GENOMIC DNA]</scope>
    <source>
        <strain evidence="1 2">DSM 44693</strain>
    </source>
</reference>
<proteinExistence type="predicted"/>
<dbReference type="EMBL" id="JAMTCJ010000004">
    <property type="protein sequence ID" value="MCP2178075.1"/>
    <property type="molecule type" value="Genomic_DNA"/>
</dbReference>
<protein>
    <submittedName>
        <fullName evidence="1">Uncharacterized protein</fullName>
    </submittedName>
</protein>
<gene>
    <name evidence="1" type="ORF">LX13_003916</name>
</gene>